<dbReference type="AlphaFoldDB" id="G0MBH7"/>
<name>G0MBH7_CAEBE</name>
<keyword evidence="2" id="KW-1185">Reference proteome</keyword>
<evidence type="ECO:0000313" key="2">
    <source>
        <dbReference type="Proteomes" id="UP000008068"/>
    </source>
</evidence>
<proteinExistence type="predicted"/>
<dbReference type="Proteomes" id="UP000008068">
    <property type="component" value="Unassembled WGS sequence"/>
</dbReference>
<sequence>MNNDKKFLVLDVEEDGAKVKIASKLKTETIDLSAFGQQVKKGQCYRLDGGVLQMVSEPTGVEMIDGELFVHTEIDGSYDAQDEHCKNLVKTEFFLKVKRGVMNPVNNDNKLTGQTVTIKFNSQLQRWEVVSVGAKPAPRRTTGLIYSMEGEQSVRIHSPGYPVDFQLDCEDQDRDNLRGKWYDFPVPEDFKTVKWEEMDAAEPKMETLQHGQIVMVRLPCWLDRESGTLRTERHEWVFDPFGNLTRYFEGKEEGAVENATLELLPLNSGAMRFMAHDKQPFIVEEPVVCGGAQTPEPDGKASLDEGLDEEEALLIETKDQVLRLSEKMQKEQEYSSSLYVILSGCKNISTEMVQELENRFIQLTSFDKYLFADSDCVNDLLETTVMLQEGIQKCLEFIKKANMAIFRNEYMKMPQAGKAFLRKNKKF</sequence>
<dbReference type="InParanoid" id="G0MBH7"/>
<accession>G0MBH7</accession>
<dbReference type="EMBL" id="GL379788">
    <property type="protein sequence ID" value="EGT40769.1"/>
    <property type="molecule type" value="Genomic_DNA"/>
</dbReference>
<gene>
    <name evidence="1" type="ORF">CAEBREN_16846</name>
</gene>
<organism evidence="2">
    <name type="scientific">Caenorhabditis brenneri</name>
    <name type="common">Nematode worm</name>
    <dbReference type="NCBI Taxonomy" id="135651"/>
    <lineage>
        <taxon>Eukaryota</taxon>
        <taxon>Metazoa</taxon>
        <taxon>Ecdysozoa</taxon>
        <taxon>Nematoda</taxon>
        <taxon>Chromadorea</taxon>
        <taxon>Rhabditida</taxon>
        <taxon>Rhabditina</taxon>
        <taxon>Rhabditomorpha</taxon>
        <taxon>Rhabditoidea</taxon>
        <taxon>Rhabditidae</taxon>
        <taxon>Peloderinae</taxon>
        <taxon>Caenorhabditis</taxon>
    </lineage>
</organism>
<protein>
    <submittedName>
        <fullName evidence="1">Uncharacterized protein</fullName>
    </submittedName>
</protein>
<reference evidence="2" key="1">
    <citation type="submission" date="2011-07" db="EMBL/GenBank/DDBJ databases">
        <authorList>
            <consortium name="Caenorhabditis brenneri Sequencing and Analysis Consortium"/>
            <person name="Wilson R.K."/>
        </authorList>
    </citation>
    <scope>NUCLEOTIDE SEQUENCE [LARGE SCALE GENOMIC DNA]</scope>
    <source>
        <strain evidence="2">PB2801</strain>
    </source>
</reference>
<dbReference type="HOGENOM" id="CLU_642866_0_0_1"/>
<evidence type="ECO:0000313" key="1">
    <source>
        <dbReference type="EMBL" id="EGT40769.1"/>
    </source>
</evidence>